<evidence type="ECO:0000313" key="8">
    <source>
        <dbReference type="EMBL" id="KAK2196546.1"/>
    </source>
</evidence>
<evidence type="ECO:0000313" key="9">
    <source>
        <dbReference type="Proteomes" id="UP001214638"/>
    </source>
</evidence>
<evidence type="ECO:0000256" key="3">
    <source>
        <dbReference type="ARBA" id="ARBA00022692"/>
    </source>
</evidence>
<evidence type="ECO:0000259" key="7">
    <source>
        <dbReference type="Pfam" id="PF04884"/>
    </source>
</evidence>
<organism evidence="8 9">
    <name type="scientific">Babesia duncani</name>
    <dbReference type="NCBI Taxonomy" id="323732"/>
    <lineage>
        <taxon>Eukaryota</taxon>
        <taxon>Sar</taxon>
        <taxon>Alveolata</taxon>
        <taxon>Apicomplexa</taxon>
        <taxon>Aconoidasida</taxon>
        <taxon>Piroplasmida</taxon>
        <taxon>Babesiidae</taxon>
        <taxon>Babesia</taxon>
    </lineage>
</organism>
<keyword evidence="5" id="KW-0472">Membrane</keyword>
<dbReference type="InterPro" id="IPR054549">
    <property type="entry name" value="UVB_sens_RUS_dom"/>
</dbReference>
<dbReference type="RefSeq" id="XP_067803388.1">
    <property type="nucleotide sequence ID" value="XM_067946824.1"/>
</dbReference>
<keyword evidence="9" id="KW-1185">Reference proteome</keyword>
<protein>
    <submittedName>
        <fullName evidence="8">Root UVB sensitive family</fullName>
    </submittedName>
</protein>
<name>A0AAD9PKJ1_9APIC</name>
<feature type="chain" id="PRO_5042152765" evidence="6">
    <location>
        <begin position="21"/>
        <end position="710"/>
    </location>
</feature>
<feature type="signal peptide" evidence="6">
    <location>
        <begin position="1"/>
        <end position="20"/>
    </location>
</feature>
<dbReference type="InterPro" id="IPR006968">
    <property type="entry name" value="RUS_fam"/>
</dbReference>
<dbReference type="AlphaFoldDB" id="A0AAD9PKJ1"/>
<evidence type="ECO:0000256" key="4">
    <source>
        <dbReference type="ARBA" id="ARBA00022989"/>
    </source>
</evidence>
<comment type="similarity">
    <text evidence="2">Belongs to the RUS1 family.</text>
</comment>
<dbReference type="PANTHER" id="PTHR12770">
    <property type="entry name" value="RUS1 FAMILY PROTEIN C16ORF58"/>
    <property type="match status" value="1"/>
</dbReference>
<comment type="caution">
    <text evidence="8">The sequence shown here is derived from an EMBL/GenBank/DDBJ whole genome shotgun (WGS) entry which is preliminary data.</text>
</comment>
<feature type="domain" description="Protein root UVB sensitive/RUS" evidence="7">
    <location>
        <begin position="153"/>
        <end position="401"/>
    </location>
</feature>
<reference evidence="8" key="1">
    <citation type="journal article" date="2023" name="Nat. Microbiol.">
        <title>Babesia duncani multi-omics identifies virulence factors and drug targets.</title>
        <authorList>
            <person name="Singh P."/>
            <person name="Lonardi S."/>
            <person name="Liang Q."/>
            <person name="Vydyam P."/>
            <person name="Khabirova E."/>
            <person name="Fang T."/>
            <person name="Gihaz S."/>
            <person name="Thekkiniath J."/>
            <person name="Munshi M."/>
            <person name="Abel S."/>
            <person name="Ciampossin L."/>
            <person name="Batugedara G."/>
            <person name="Gupta M."/>
            <person name="Lu X.M."/>
            <person name="Lenz T."/>
            <person name="Chakravarty S."/>
            <person name="Cornillot E."/>
            <person name="Hu Y."/>
            <person name="Ma W."/>
            <person name="Gonzalez L.M."/>
            <person name="Sanchez S."/>
            <person name="Estrada K."/>
            <person name="Sanchez-Flores A."/>
            <person name="Montero E."/>
            <person name="Harb O.S."/>
            <person name="Le Roch K.G."/>
            <person name="Mamoun C.B."/>
        </authorList>
    </citation>
    <scope>NUCLEOTIDE SEQUENCE</scope>
    <source>
        <strain evidence="8">WA1</strain>
    </source>
</reference>
<evidence type="ECO:0000256" key="1">
    <source>
        <dbReference type="ARBA" id="ARBA00004370"/>
    </source>
</evidence>
<gene>
    <name evidence="8" type="ORF">BdWA1_001793</name>
</gene>
<evidence type="ECO:0000256" key="2">
    <source>
        <dbReference type="ARBA" id="ARBA00007558"/>
    </source>
</evidence>
<dbReference type="KEGG" id="bdw:94336091"/>
<dbReference type="GeneID" id="94336091"/>
<comment type="subcellular location">
    <subcellularLocation>
        <location evidence="1">Membrane</location>
    </subcellularLocation>
</comment>
<dbReference type="Pfam" id="PF04884">
    <property type="entry name" value="UVB_sens_prot"/>
    <property type="match status" value="1"/>
</dbReference>
<dbReference type="GO" id="GO:0016020">
    <property type="term" value="C:membrane"/>
    <property type="evidence" value="ECO:0007669"/>
    <property type="project" value="UniProtKB-SubCell"/>
</dbReference>
<dbReference type="EMBL" id="JALLKP010000002">
    <property type="protein sequence ID" value="KAK2196546.1"/>
    <property type="molecule type" value="Genomic_DNA"/>
</dbReference>
<keyword evidence="3" id="KW-0812">Transmembrane</keyword>
<keyword evidence="4" id="KW-1133">Transmembrane helix</keyword>
<proteinExistence type="inferred from homology"/>
<keyword evidence="6" id="KW-0732">Signal</keyword>
<sequence>MKCLRFQVWCLLQLWISINEHVFFAVCRQIHSLNFSSLSNNGKQCILKPFNLSPGLIFNVKNWNACKFNDPVFKNGKSYQANGRLLFAISKSGFIGNAFIKKIETHKFNNRRTIDQGTEENTIIPSKSISCYALKNDSRHVTSFTGGIRLLVNSIKQFLYDLIYPYSVRREYYHYAHWRMLERIFLSASQVIASNVKQEFSYNPLKEVKKGPFFWMKKLNDGKVGHALATIVIKDVISRILHFLWFGKIGVGFDDNPKAFRLVGCMLFTLSNIADFIKNICGFEPKVLITMCSNIVRHLGLLTMSASQGPFYNSFHIKNAATNIGEITAKLEAQNPVCDFLGIACATYLLQFLDNQKISTKALAFAIANGAGTLASYMAVKSVVFRNLNAPRCFIVLEDFASILLRRLDRYLRYHTTQLEKLNEDSDDIASSSNSCFDDDECGAIAELIYNYEFDTATKLLHRFTSVHLCNKLRAAREMPRARELSGDENITVDEYLVNHNDTLLPGEPLNLVQNKIKIKFLTPEDVAKREPLQFPGTEGVLRMGAIKYSLNDLSVCQATLTEYLKIFKGEKFVVVLGSNGVVEASIHPHAKPRDAVMAILTYNIAEKLWTVVTESTETEFGDLQFDQIWDMCKRSAVGLKEVLLHLQQQNRPRRKLSTDGQQLKEEKETWKRGIQTVIYAYTMAKACIDEVVSNIEAAHWDVDKFEFCN</sequence>
<evidence type="ECO:0000256" key="6">
    <source>
        <dbReference type="SAM" id="SignalP"/>
    </source>
</evidence>
<evidence type="ECO:0000256" key="5">
    <source>
        <dbReference type="ARBA" id="ARBA00023136"/>
    </source>
</evidence>
<accession>A0AAD9PKJ1</accession>
<dbReference type="PANTHER" id="PTHR12770:SF31">
    <property type="entry name" value="RUS FAMILY MEMBER 1"/>
    <property type="match status" value="1"/>
</dbReference>
<dbReference type="Proteomes" id="UP001214638">
    <property type="component" value="Unassembled WGS sequence"/>
</dbReference>